<feature type="transmembrane region" description="Helical" evidence="1">
    <location>
        <begin position="53"/>
        <end position="71"/>
    </location>
</feature>
<keyword evidence="4" id="KW-1185">Reference proteome</keyword>
<dbReference type="EMBL" id="JAMWBK010000003">
    <property type="protein sequence ID" value="KAJ8906513.1"/>
    <property type="molecule type" value="Genomic_DNA"/>
</dbReference>
<keyword evidence="1" id="KW-0472">Membrane</keyword>
<evidence type="ECO:0000313" key="4">
    <source>
        <dbReference type="Proteomes" id="UP001157974"/>
    </source>
</evidence>
<keyword evidence="2" id="KW-0732">Signal</keyword>
<evidence type="ECO:0000313" key="3">
    <source>
        <dbReference type="EMBL" id="KAJ8906513.1"/>
    </source>
</evidence>
<keyword evidence="1" id="KW-0812">Transmembrane</keyword>
<feature type="chain" id="PRO_5043496726" evidence="2">
    <location>
        <begin position="24"/>
        <end position="130"/>
    </location>
</feature>
<sequence>MNLRKLGLVLSLVVLFGAVLVVASEELEGVSTALEDDSEVQAEEKPKIKPREHHFVAFFVLIIIAGAIWKLTQRMRDQNRRVNASIFTAIPSAAYETKQSPAVFTVADEDELAELGYGSEAVRGREYRAG</sequence>
<organism evidence="3 4">
    <name type="scientific">Rhodosorus marinus</name>
    <dbReference type="NCBI Taxonomy" id="101924"/>
    <lineage>
        <taxon>Eukaryota</taxon>
        <taxon>Rhodophyta</taxon>
        <taxon>Stylonematophyceae</taxon>
        <taxon>Stylonematales</taxon>
        <taxon>Stylonemataceae</taxon>
        <taxon>Rhodosorus</taxon>
    </lineage>
</organism>
<gene>
    <name evidence="3" type="ORF">NDN08_003006</name>
</gene>
<dbReference type="Proteomes" id="UP001157974">
    <property type="component" value="Unassembled WGS sequence"/>
</dbReference>
<comment type="caution">
    <text evidence="3">The sequence shown here is derived from an EMBL/GenBank/DDBJ whole genome shotgun (WGS) entry which is preliminary data.</text>
</comment>
<name>A0AAV8UVA6_9RHOD</name>
<evidence type="ECO:0000256" key="1">
    <source>
        <dbReference type="SAM" id="Phobius"/>
    </source>
</evidence>
<dbReference type="AlphaFoldDB" id="A0AAV8UVA6"/>
<reference evidence="3 4" key="1">
    <citation type="journal article" date="2023" name="Nat. Commun.">
        <title>Origin of minicircular mitochondrial genomes in red algae.</title>
        <authorList>
            <person name="Lee Y."/>
            <person name="Cho C.H."/>
            <person name="Lee Y.M."/>
            <person name="Park S.I."/>
            <person name="Yang J.H."/>
            <person name="West J.A."/>
            <person name="Bhattacharya D."/>
            <person name="Yoon H.S."/>
        </authorList>
    </citation>
    <scope>NUCLEOTIDE SEQUENCE [LARGE SCALE GENOMIC DNA]</scope>
    <source>
        <strain evidence="3 4">CCMP1338</strain>
        <tissue evidence="3">Whole cell</tissue>
    </source>
</reference>
<accession>A0AAV8UVA6</accession>
<evidence type="ECO:0000256" key="2">
    <source>
        <dbReference type="SAM" id="SignalP"/>
    </source>
</evidence>
<protein>
    <submittedName>
        <fullName evidence="3">Uncharacterized protein</fullName>
    </submittedName>
</protein>
<keyword evidence="1" id="KW-1133">Transmembrane helix</keyword>
<proteinExistence type="predicted"/>
<feature type="signal peptide" evidence="2">
    <location>
        <begin position="1"/>
        <end position="23"/>
    </location>
</feature>